<dbReference type="SMART" id="SM00409">
    <property type="entry name" value="IG"/>
    <property type="match status" value="1"/>
</dbReference>
<keyword evidence="6" id="KW-1015">Disulfide bond</keyword>
<proteinExistence type="predicted"/>
<evidence type="ECO:0000313" key="11">
    <source>
        <dbReference type="Ensembl" id="ENSEBUP00000024687.1"/>
    </source>
</evidence>
<dbReference type="Ensembl" id="ENSEBUT00000025263.1">
    <property type="protein sequence ID" value="ENSEBUP00000024687.1"/>
    <property type="gene ID" value="ENSEBUG00000015238.1"/>
</dbReference>
<dbReference type="Gene3D" id="2.60.40.10">
    <property type="entry name" value="Immunoglobulins"/>
    <property type="match status" value="1"/>
</dbReference>
<dbReference type="InterPro" id="IPR003599">
    <property type="entry name" value="Ig_sub"/>
</dbReference>
<evidence type="ECO:0000256" key="1">
    <source>
        <dbReference type="ARBA" id="ARBA00004479"/>
    </source>
</evidence>
<dbReference type="InterPro" id="IPR013106">
    <property type="entry name" value="Ig_V-set"/>
</dbReference>
<dbReference type="SUPFAM" id="SSF48726">
    <property type="entry name" value="Immunoglobulin"/>
    <property type="match status" value="1"/>
</dbReference>
<keyword evidence="4 9" id="KW-1133">Transmembrane helix</keyword>
<feature type="transmembrane region" description="Helical" evidence="9">
    <location>
        <begin position="183"/>
        <end position="205"/>
    </location>
</feature>
<keyword evidence="8" id="KW-0393">Immunoglobulin domain</keyword>
<sequence length="242" mass="26944">MTRHDQGLIGLGCLVTASLLIGLEHTIALPVWAPSVVEAVEGATVSLPCHFQPLQPVTPLLRITWKYKHKQNDSAKLVFVYEHNGHRWDGRGILTGRAGFAGLATTGDGSLLIHELRLTDGGYFACQVYNLPENGGSVWIQLHVMRSDNATIPTLSNKSTKVSNTEFNNSHLEHDNDEKDMPLWLILCSIVPFGIGLFVVFGLCLRKIWMEYDPKRHHFHGIESEVELFGSTEAFSRTQVSN</sequence>
<keyword evidence="12" id="KW-1185">Reference proteome</keyword>
<keyword evidence="3" id="KW-0732">Signal</keyword>
<evidence type="ECO:0000256" key="3">
    <source>
        <dbReference type="ARBA" id="ARBA00022729"/>
    </source>
</evidence>
<evidence type="ECO:0000256" key="2">
    <source>
        <dbReference type="ARBA" id="ARBA00022692"/>
    </source>
</evidence>
<organism evidence="11 12">
    <name type="scientific">Eptatretus burgeri</name>
    <name type="common">Inshore hagfish</name>
    <dbReference type="NCBI Taxonomy" id="7764"/>
    <lineage>
        <taxon>Eukaryota</taxon>
        <taxon>Metazoa</taxon>
        <taxon>Chordata</taxon>
        <taxon>Craniata</taxon>
        <taxon>Vertebrata</taxon>
        <taxon>Cyclostomata</taxon>
        <taxon>Myxini</taxon>
        <taxon>Myxiniformes</taxon>
        <taxon>Myxinidae</taxon>
        <taxon>Eptatretinae</taxon>
        <taxon>Eptatretus</taxon>
    </lineage>
</organism>
<dbReference type="Proteomes" id="UP000694388">
    <property type="component" value="Unplaced"/>
</dbReference>
<evidence type="ECO:0000313" key="12">
    <source>
        <dbReference type="Proteomes" id="UP000694388"/>
    </source>
</evidence>
<dbReference type="Pfam" id="PF07686">
    <property type="entry name" value="V-set"/>
    <property type="match status" value="1"/>
</dbReference>
<protein>
    <recommendedName>
        <fullName evidence="10">Ig-like domain-containing protein</fullName>
    </recommendedName>
</protein>
<name>A0A8C4R3M7_EPTBU</name>
<dbReference type="InterPro" id="IPR007110">
    <property type="entry name" value="Ig-like_dom"/>
</dbReference>
<dbReference type="PROSITE" id="PS50835">
    <property type="entry name" value="IG_LIKE"/>
    <property type="match status" value="1"/>
</dbReference>
<dbReference type="PANTHER" id="PTHR13869:SF24">
    <property type="entry name" value="BASEMENT MEMBRANE-SPECIFIC HEPARAN SULFATE PROTEOGLYCAN CORE PROTEIN-LIKE"/>
    <property type="match status" value="1"/>
</dbReference>
<dbReference type="GO" id="GO:0016020">
    <property type="term" value="C:membrane"/>
    <property type="evidence" value="ECO:0007669"/>
    <property type="project" value="UniProtKB-SubCell"/>
</dbReference>
<evidence type="ECO:0000259" key="10">
    <source>
        <dbReference type="PROSITE" id="PS50835"/>
    </source>
</evidence>
<dbReference type="InterPro" id="IPR013783">
    <property type="entry name" value="Ig-like_fold"/>
</dbReference>
<keyword evidence="5 9" id="KW-0472">Membrane</keyword>
<evidence type="ECO:0000256" key="7">
    <source>
        <dbReference type="ARBA" id="ARBA00023180"/>
    </source>
</evidence>
<evidence type="ECO:0000256" key="5">
    <source>
        <dbReference type="ARBA" id="ARBA00023136"/>
    </source>
</evidence>
<evidence type="ECO:0000256" key="8">
    <source>
        <dbReference type="ARBA" id="ARBA00023319"/>
    </source>
</evidence>
<accession>A0A8C4R3M7</accession>
<keyword evidence="2 9" id="KW-0812">Transmembrane</keyword>
<dbReference type="InterPro" id="IPR036179">
    <property type="entry name" value="Ig-like_dom_sf"/>
</dbReference>
<dbReference type="Ensembl" id="ENSEBUT00000025273.1">
    <property type="protein sequence ID" value="ENSEBUP00000024697.1"/>
    <property type="gene ID" value="ENSEBUG00000015238.1"/>
</dbReference>
<feature type="domain" description="Ig-like" evidence="10">
    <location>
        <begin position="30"/>
        <end position="130"/>
    </location>
</feature>
<comment type="subcellular location">
    <subcellularLocation>
        <location evidence="1">Membrane</location>
        <topology evidence="1">Single-pass type I membrane protein</topology>
    </subcellularLocation>
</comment>
<evidence type="ECO:0000256" key="6">
    <source>
        <dbReference type="ARBA" id="ARBA00023157"/>
    </source>
</evidence>
<dbReference type="PANTHER" id="PTHR13869">
    <property type="entry name" value="MYELIN P0 RELATED"/>
    <property type="match status" value="1"/>
</dbReference>
<evidence type="ECO:0000256" key="4">
    <source>
        <dbReference type="ARBA" id="ARBA00022989"/>
    </source>
</evidence>
<dbReference type="InterPro" id="IPR000920">
    <property type="entry name" value="Myelin_P0-rel"/>
</dbReference>
<reference evidence="11" key="1">
    <citation type="submission" date="2025-05" db="UniProtKB">
        <authorList>
            <consortium name="Ensembl"/>
        </authorList>
    </citation>
    <scope>IDENTIFICATION</scope>
</reference>
<dbReference type="AlphaFoldDB" id="A0A8C4R3M7"/>
<evidence type="ECO:0000256" key="9">
    <source>
        <dbReference type="SAM" id="Phobius"/>
    </source>
</evidence>
<keyword evidence="7" id="KW-0325">Glycoprotein</keyword>